<evidence type="ECO:0000313" key="6">
    <source>
        <dbReference type="Proteomes" id="UP000799118"/>
    </source>
</evidence>
<organism evidence="5 6">
    <name type="scientific">Gymnopus androsaceus JB14</name>
    <dbReference type="NCBI Taxonomy" id="1447944"/>
    <lineage>
        <taxon>Eukaryota</taxon>
        <taxon>Fungi</taxon>
        <taxon>Dikarya</taxon>
        <taxon>Basidiomycota</taxon>
        <taxon>Agaricomycotina</taxon>
        <taxon>Agaricomycetes</taxon>
        <taxon>Agaricomycetidae</taxon>
        <taxon>Agaricales</taxon>
        <taxon>Marasmiineae</taxon>
        <taxon>Omphalotaceae</taxon>
        <taxon>Gymnopus</taxon>
    </lineage>
</organism>
<dbReference type="Pfam" id="PF00026">
    <property type="entry name" value="Asp"/>
    <property type="match status" value="1"/>
</dbReference>
<dbReference type="PRINTS" id="PR00792">
    <property type="entry name" value="PEPSIN"/>
</dbReference>
<accession>A0A6A4GXV7</accession>
<dbReference type="PROSITE" id="PS51767">
    <property type="entry name" value="PEPTIDASE_A1"/>
    <property type="match status" value="1"/>
</dbReference>
<dbReference type="Gene3D" id="2.40.70.10">
    <property type="entry name" value="Acid Proteases"/>
    <property type="match status" value="2"/>
</dbReference>
<gene>
    <name evidence="5" type="ORF">BT96DRAFT_833216</name>
</gene>
<comment type="similarity">
    <text evidence="1 3">Belongs to the peptidase A1 family.</text>
</comment>
<keyword evidence="3" id="KW-0378">Hydrolase</keyword>
<dbReference type="AlphaFoldDB" id="A0A6A4GXV7"/>
<dbReference type="InterPro" id="IPR021109">
    <property type="entry name" value="Peptidase_aspartic_dom_sf"/>
</dbReference>
<dbReference type="EMBL" id="ML769652">
    <property type="protein sequence ID" value="KAE9390598.1"/>
    <property type="molecule type" value="Genomic_DNA"/>
</dbReference>
<keyword evidence="6" id="KW-1185">Reference proteome</keyword>
<evidence type="ECO:0000259" key="4">
    <source>
        <dbReference type="PROSITE" id="PS51767"/>
    </source>
</evidence>
<protein>
    <submittedName>
        <fullName evidence="5">Acid protease</fullName>
    </submittedName>
</protein>
<reference evidence="5" key="1">
    <citation type="journal article" date="2019" name="Environ. Microbiol.">
        <title>Fungal ecological strategies reflected in gene transcription - a case study of two litter decomposers.</title>
        <authorList>
            <person name="Barbi F."/>
            <person name="Kohler A."/>
            <person name="Barry K."/>
            <person name="Baskaran P."/>
            <person name="Daum C."/>
            <person name="Fauchery L."/>
            <person name="Ihrmark K."/>
            <person name="Kuo A."/>
            <person name="LaButti K."/>
            <person name="Lipzen A."/>
            <person name="Morin E."/>
            <person name="Grigoriev I.V."/>
            <person name="Henrissat B."/>
            <person name="Lindahl B."/>
            <person name="Martin F."/>
        </authorList>
    </citation>
    <scope>NUCLEOTIDE SEQUENCE</scope>
    <source>
        <strain evidence="5">JB14</strain>
    </source>
</reference>
<dbReference type="OrthoDB" id="660550at2759"/>
<dbReference type="SUPFAM" id="SSF50630">
    <property type="entry name" value="Acid proteases"/>
    <property type="match status" value="1"/>
</dbReference>
<dbReference type="GO" id="GO:0006508">
    <property type="term" value="P:proteolysis"/>
    <property type="evidence" value="ECO:0007669"/>
    <property type="project" value="UniProtKB-KW"/>
</dbReference>
<dbReference type="InterPro" id="IPR001969">
    <property type="entry name" value="Aspartic_peptidase_AS"/>
</dbReference>
<dbReference type="GO" id="GO:0004190">
    <property type="term" value="F:aspartic-type endopeptidase activity"/>
    <property type="evidence" value="ECO:0007669"/>
    <property type="project" value="UniProtKB-KW"/>
</dbReference>
<proteinExistence type="inferred from homology"/>
<dbReference type="Proteomes" id="UP000799118">
    <property type="component" value="Unassembled WGS sequence"/>
</dbReference>
<sequence length="330" mass="35637">MLRVDLTPPQIDTGSSNTWASRDFVGASQPYKPSSPDIGYFSVGYGSGFADCATGLEYFDYVALAPALAVEQQLIGAAEFAIGFDGVDGILGIGPVDLTVGTVSSVGLAPTVPDTLLNEGVIKKEILGVTFHPASEYYSEGKLTFGGVDDGECTGPITYTPKLSNTTVAGQYWGINQTIRYGEHYLVKNEISGIVDTGTTLTLLGTAMFNQYISYTGGKYDPYVGLYTINATQYDELQPLVFNIGGTDFHFTPNAQIWPRELNVDIGGDPNAIYLVIQDLAHDCYAGEFLGLDFINGYTFLERFYSVFDSTPGYNRVGFATTAYTYSDAN</sequence>
<keyword evidence="3 5" id="KW-0645">Protease</keyword>
<dbReference type="CDD" id="cd05471">
    <property type="entry name" value="pepsin_like"/>
    <property type="match status" value="1"/>
</dbReference>
<dbReference type="PROSITE" id="PS00141">
    <property type="entry name" value="ASP_PROTEASE"/>
    <property type="match status" value="1"/>
</dbReference>
<evidence type="ECO:0000256" key="2">
    <source>
        <dbReference type="ARBA" id="ARBA00022750"/>
    </source>
</evidence>
<feature type="domain" description="Peptidase A1" evidence="4">
    <location>
        <begin position="1"/>
        <end position="320"/>
    </location>
</feature>
<dbReference type="InterPro" id="IPR033121">
    <property type="entry name" value="PEPTIDASE_A1"/>
</dbReference>
<dbReference type="InterPro" id="IPR034164">
    <property type="entry name" value="Pepsin-like_dom"/>
</dbReference>
<evidence type="ECO:0000256" key="3">
    <source>
        <dbReference type="RuleBase" id="RU000454"/>
    </source>
</evidence>
<dbReference type="PANTHER" id="PTHR47966:SF74">
    <property type="entry name" value="AGR407CP"/>
    <property type="match status" value="1"/>
</dbReference>
<evidence type="ECO:0000256" key="1">
    <source>
        <dbReference type="ARBA" id="ARBA00007447"/>
    </source>
</evidence>
<dbReference type="InterPro" id="IPR001461">
    <property type="entry name" value="Aspartic_peptidase_A1"/>
</dbReference>
<dbReference type="PANTHER" id="PTHR47966">
    <property type="entry name" value="BETA-SITE APP-CLEAVING ENZYME, ISOFORM A-RELATED"/>
    <property type="match status" value="1"/>
</dbReference>
<keyword evidence="2 3" id="KW-0064">Aspartyl protease</keyword>
<evidence type="ECO:0000313" key="5">
    <source>
        <dbReference type="EMBL" id="KAE9390598.1"/>
    </source>
</evidence>
<name>A0A6A4GXV7_9AGAR</name>